<dbReference type="InterPro" id="IPR052054">
    <property type="entry name" value="Oxidative_DNA_repair_enzyme"/>
</dbReference>
<gene>
    <name evidence="1" type="ORF">CTI12_AA098750</name>
</gene>
<dbReference type="AlphaFoldDB" id="A0A2U1NYX4"/>
<dbReference type="PANTHER" id="PTHR10242:SF4">
    <property type="entry name" value="OS07G0657600 PROTEIN"/>
    <property type="match status" value="1"/>
</dbReference>
<evidence type="ECO:0000313" key="1">
    <source>
        <dbReference type="EMBL" id="PWA78712.1"/>
    </source>
</evidence>
<dbReference type="OrthoDB" id="4951845at2759"/>
<comment type="caution">
    <text evidence="1">The sequence shown here is derived from an EMBL/GenBank/DDBJ whole genome shotgun (WGS) entry which is preliminary data.</text>
</comment>
<dbReference type="GO" id="GO:0006285">
    <property type="term" value="P:base-excision repair, AP site formation"/>
    <property type="evidence" value="ECO:0007669"/>
    <property type="project" value="TreeGrafter"/>
</dbReference>
<proteinExistence type="predicted"/>
<protein>
    <submittedName>
        <fullName evidence="1">DNA glycosylase</fullName>
    </submittedName>
</protein>
<dbReference type="PANTHER" id="PTHR10242">
    <property type="entry name" value="8-OXOGUANINE DNA GLYCOSYLASE"/>
    <property type="match status" value="1"/>
</dbReference>
<reference evidence="1 2" key="1">
    <citation type="journal article" date="2018" name="Mol. Plant">
        <title>The genome of Artemisia annua provides insight into the evolution of Asteraceae family and artemisinin biosynthesis.</title>
        <authorList>
            <person name="Shen Q."/>
            <person name="Zhang L."/>
            <person name="Liao Z."/>
            <person name="Wang S."/>
            <person name="Yan T."/>
            <person name="Shi P."/>
            <person name="Liu M."/>
            <person name="Fu X."/>
            <person name="Pan Q."/>
            <person name="Wang Y."/>
            <person name="Lv Z."/>
            <person name="Lu X."/>
            <person name="Zhang F."/>
            <person name="Jiang W."/>
            <person name="Ma Y."/>
            <person name="Chen M."/>
            <person name="Hao X."/>
            <person name="Li L."/>
            <person name="Tang Y."/>
            <person name="Lv G."/>
            <person name="Zhou Y."/>
            <person name="Sun X."/>
            <person name="Brodelius P.E."/>
            <person name="Rose J.K.C."/>
            <person name="Tang K."/>
        </authorList>
    </citation>
    <scope>NUCLEOTIDE SEQUENCE [LARGE SCALE GENOMIC DNA]</scope>
    <source>
        <strain evidence="2">cv. Huhao1</strain>
        <tissue evidence="1">Leaf</tissue>
    </source>
</reference>
<dbReference type="GO" id="GO:0034039">
    <property type="term" value="F:8-oxo-7,8-dihydroguanine DNA N-glycosylase activity"/>
    <property type="evidence" value="ECO:0007669"/>
    <property type="project" value="TreeGrafter"/>
</dbReference>
<dbReference type="GO" id="GO:0005634">
    <property type="term" value="C:nucleus"/>
    <property type="evidence" value="ECO:0007669"/>
    <property type="project" value="TreeGrafter"/>
</dbReference>
<dbReference type="STRING" id="35608.A0A2U1NYX4"/>
<keyword evidence="2" id="KW-1185">Reference proteome</keyword>
<organism evidence="1 2">
    <name type="scientific">Artemisia annua</name>
    <name type="common">Sweet wormwood</name>
    <dbReference type="NCBI Taxonomy" id="35608"/>
    <lineage>
        <taxon>Eukaryota</taxon>
        <taxon>Viridiplantae</taxon>
        <taxon>Streptophyta</taxon>
        <taxon>Embryophyta</taxon>
        <taxon>Tracheophyta</taxon>
        <taxon>Spermatophyta</taxon>
        <taxon>Magnoliopsida</taxon>
        <taxon>eudicotyledons</taxon>
        <taxon>Gunneridae</taxon>
        <taxon>Pentapetalae</taxon>
        <taxon>asterids</taxon>
        <taxon>campanulids</taxon>
        <taxon>Asterales</taxon>
        <taxon>Asteraceae</taxon>
        <taxon>Asteroideae</taxon>
        <taxon>Anthemideae</taxon>
        <taxon>Artemisiinae</taxon>
        <taxon>Artemisia</taxon>
    </lineage>
</organism>
<sequence length="248" mass="28477">MERPPLAGERRVEFKLPLTESTANFNLEKAVCSHGFFMTAPNQWDPLLKTFKRPLRLLDDVVSESSVLVEISQPLECCYLVVRVFDMDTLSTEQQQSLTMYRGGLPRGELASFDLDEQVRRMLRLSDTEEKNVREFQELYGEAKASGFGRIFRSPTLFEDMVKCILVCNCQWSRTLSMARALCELQLELQCPTPTETDKYENPMTKFAPITPAKKETTKRKMNSQQKSRNVAKRLAILPSFLLSEAFL</sequence>
<evidence type="ECO:0000313" key="2">
    <source>
        <dbReference type="Proteomes" id="UP000245207"/>
    </source>
</evidence>
<accession>A0A2U1NYX4</accession>
<dbReference type="Proteomes" id="UP000245207">
    <property type="component" value="Unassembled WGS sequence"/>
</dbReference>
<name>A0A2U1NYX4_ARTAN</name>
<dbReference type="EMBL" id="PKPP01001952">
    <property type="protein sequence ID" value="PWA78712.1"/>
    <property type="molecule type" value="Genomic_DNA"/>
</dbReference>